<dbReference type="InterPro" id="IPR003594">
    <property type="entry name" value="HATPase_dom"/>
</dbReference>
<dbReference type="AlphaFoldDB" id="A0A225EDJ9"/>
<dbReference type="EC" id="2.7.13.3" evidence="2"/>
<keyword evidence="7" id="KW-0067">ATP-binding</keyword>
<gene>
    <name evidence="11" type="ORF">FRUB_00106</name>
</gene>
<dbReference type="Pfam" id="PF00512">
    <property type="entry name" value="HisKA"/>
    <property type="match status" value="1"/>
</dbReference>
<dbReference type="SMART" id="SM00387">
    <property type="entry name" value="HATPase_c"/>
    <property type="match status" value="1"/>
</dbReference>
<reference evidence="12" key="1">
    <citation type="submission" date="2017-06" db="EMBL/GenBank/DDBJ databases">
        <title>Genome analysis of Fimbriiglobus ruber SP5, the first member of the order Planctomycetales with confirmed chitinolytic capability.</title>
        <authorList>
            <person name="Ravin N.V."/>
            <person name="Rakitin A.L."/>
            <person name="Ivanova A.A."/>
            <person name="Beletsky A.V."/>
            <person name="Kulichevskaya I.S."/>
            <person name="Mardanov A.V."/>
            <person name="Dedysh S.N."/>
        </authorList>
    </citation>
    <scope>NUCLEOTIDE SEQUENCE [LARGE SCALE GENOMIC DNA]</scope>
    <source>
        <strain evidence="12">SP5</strain>
    </source>
</reference>
<comment type="caution">
    <text evidence="11">The sequence shown here is derived from an EMBL/GenBank/DDBJ whole genome shotgun (WGS) entry which is preliminary data.</text>
</comment>
<dbReference type="SMART" id="SM00388">
    <property type="entry name" value="HisKA"/>
    <property type="match status" value="1"/>
</dbReference>
<dbReference type="InterPro" id="IPR036890">
    <property type="entry name" value="HATPase_C_sf"/>
</dbReference>
<keyword evidence="6 11" id="KW-0418">Kinase</keyword>
<accession>A0A225EDJ9</accession>
<dbReference type="PANTHER" id="PTHR43065:SF10">
    <property type="entry name" value="PEROXIDE STRESS-ACTIVATED HISTIDINE KINASE MAK3"/>
    <property type="match status" value="1"/>
</dbReference>
<evidence type="ECO:0000256" key="5">
    <source>
        <dbReference type="ARBA" id="ARBA00022741"/>
    </source>
</evidence>
<dbReference type="Proteomes" id="UP000214646">
    <property type="component" value="Unassembled WGS sequence"/>
</dbReference>
<dbReference type="Gene3D" id="3.30.565.10">
    <property type="entry name" value="Histidine kinase-like ATPase, C-terminal domain"/>
    <property type="match status" value="1"/>
</dbReference>
<keyword evidence="3" id="KW-0597">Phosphoprotein</keyword>
<evidence type="ECO:0000259" key="10">
    <source>
        <dbReference type="PROSITE" id="PS50109"/>
    </source>
</evidence>
<evidence type="ECO:0000256" key="8">
    <source>
        <dbReference type="ARBA" id="ARBA00023012"/>
    </source>
</evidence>
<keyword evidence="5" id="KW-0547">Nucleotide-binding</keyword>
<dbReference type="InterPro" id="IPR003661">
    <property type="entry name" value="HisK_dim/P_dom"/>
</dbReference>
<dbReference type="InterPro" id="IPR036097">
    <property type="entry name" value="HisK_dim/P_sf"/>
</dbReference>
<feature type="transmembrane region" description="Helical" evidence="9">
    <location>
        <begin position="85"/>
        <end position="104"/>
    </location>
</feature>
<feature type="transmembrane region" description="Helical" evidence="9">
    <location>
        <begin position="53"/>
        <end position="73"/>
    </location>
</feature>
<keyword evidence="4" id="KW-0808">Transferase</keyword>
<dbReference type="SUPFAM" id="SSF55874">
    <property type="entry name" value="ATPase domain of HSP90 chaperone/DNA topoisomerase II/histidine kinase"/>
    <property type="match status" value="1"/>
</dbReference>
<keyword evidence="12" id="KW-1185">Reference proteome</keyword>
<evidence type="ECO:0000256" key="4">
    <source>
        <dbReference type="ARBA" id="ARBA00022679"/>
    </source>
</evidence>
<evidence type="ECO:0000256" key="1">
    <source>
        <dbReference type="ARBA" id="ARBA00000085"/>
    </source>
</evidence>
<dbReference type="RefSeq" id="WP_088251640.1">
    <property type="nucleotide sequence ID" value="NZ_NIDE01000001.1"/>
</dbReference>
<keyword evidence="9" id="KW-0812">Transmembrane</keyword>
<feature type="domain" description="Histidine kinase" evidence="10">
    <location>
        <begin position="141"/>
        <end position="357"/>
    </location>
</feature>
<evidence type="ECO:0000313" key="12">
    <source>
        <dbReference type="Proteomes" id="UP000214646"/>
    </source>
</evidence>
<dbReference type="PROSITE" id="PS50109">
    <property type="entry name" value="HIS_KIN"/>
    <property type="match status" value="1"/>
</dbReference>
<dbReference type="Pfam" id="PF02518">
    <property type="entry name" value="HATPase_c"/>
    <property type="match status" value="1"/>
</dbReference>
<dbReference type="SUPFAM" id="SSF47384">
    <property type="entry name" value="Homodimeric domain of signal transducing histidine kinase"/>
    <property type="match status" value="1"/>
</dbReference>
<evidence type="ECO:0000256" key="2">
    <source>
        <dbReference type="ARBA" id="ARBA00012438"/>
    </source>
</evidence>
<keyword evidence="9" id="KW-1133">Transmembrane helix</keyword>
<name>A0A225EDJ9_9BACT</name>
<evidence type="ECO:0000256" key="9">
    <source>
        <dbReference type="SAM" id="Phobius"/>
    </source>
</evidence>
<feature type="transmembrane region" description="Helical" evidence="9">
    <location>
        <begin position="12"/>
        <end position="33"/>
    </location>
</feature>
<dbReference type="PANTHER" id="PTHR43065">
    <property type="entry name" value="SENSOR HISTIDINE KINASE"/>
    <property type="match status" value="1"/>
</dbReference>
<comment type="catalytic activity">
    <reaction evidence="1">
        <text>ATP + protein L-histidine = ADP + protein N-phospho-L-histidine.</text>
        <dbReference type="EC" id="2.7.13.3"/>
    </reaction>
</comment>
<dbReference type="OrthoDB" id="7568856at2"/>
<dbReference type="GO" id="GO:0000155">
    <property type="term" value="F:phosphorelay sensor kinase activity"/>
    <property type="evidence" value="ECO:0007669"/>
    <property type="project" value="InterPro"/>
</dbReference>
<organism evidence="11 12">
    <name type="scientific">Fimbriiglobus ruber</name>
    <dbReference type="NCBI Taxonomy" id="1908690"/>
    <lineage>
        <taxon>Bacteria</taxon>
        <taxon>Pseudomonadati</taxon>
        <taxon>Planctomycetota</taxon>
        <taxon>Planctomycetia</taxon>
        <taxon>Gemmatales</taxon>
        <taxon>Gemmataceae</taxon>
        <taxon>Fimbriiglobus</taxon>
    </lineage>
</organism>
<evidence type="ECO:0000256" key="3">
    <source>
        <dbReference type="ARBA" id="ARBA00022553"/>
    </source>
</evidence>
<dbReference type="InterPro" id="IPR005467">
    <property type="entry name" value="His_kinase_dom"/>
</dbReference>
<protein>
    <recommendedName>
        <fullName evidence="2">histidine kinase</fullName>
        <ecNumber evidence="2">2.7.13.3</ecNumber>
    </recommendedName>
</protein>
<dbReference type="InterPro" id="IPR004358">
    <property type="entry name" value="Sig_transdc_His_kin-like_C"/>
</dbReference>
<dbReference type="CDD" id="cd00082">
    <property type="entry name" value="HisKA"/>
    <property type="match status" value="1"/>
</dbReference>
<keyword evidence="8" id="KW-0902">Two-component regulatory system</keyword>
<keyword evidence="9" id="KW-0472">Membrane</keyword>
<proteinExistence type="predicted"/>
<dbReference type="PRINTS" id="PR00344">
    <property type="entry name" value="BCTRLSENSOR"/>
</dbReference>
<dbReference type="GO" id="GO:0005524">
    <property type="term" value="F:ATP binding"/>
    <property type="evidence" value="ECO:0007669"/>
    <property type="project" value="UniProtKB-KW"/>
</dbReference>
<evidence type="ECO:0000313" key="11">
    <source>
        <dbReference type="EMBL" id="OWK46407.1"/>
    </source>
</evidence>
<dbReference type="EMBL" id="NIDE01000001">
    <property type="protein sequence ID" value="OWK46407.1"/>
    <property type="molecule type" value="Genomic_DNA"/>
</dbReference>
<evidence type="ECO:0000256" key="7">
    <source>
        <dbReference type="ARBA" id="ARBA00022840"/>
    </source>
</evidence>
<sequence length="363" mass="39284">MSPGSLRPYRPAILSLLLVGVVFVVDLNLPLGVASAVPYTFAVLLAVNAPFRWFGHAVAAGCVVLTIAKMEIVPERGTTEMWKVIVNRALACFSISMTLFLGVLRRRAESRRARAEERAQAHMADLARLGRLTTAGQLATGIAHELNQPLTAVCLQAEMAERFAALGDDGRESLFECLREIADQSQRSAEIVRTLRRSLRREPPTPAAVDLAEVILSVVRLIDWQIRRADAELQLHFMAGLSVVIGHRVQLEQVVMNLVQNAIEAIADRNDGPRVVRIETAADGPARVAVTVSDTGIGLPMSGADQVFERFFTTKSDGMGMGLAISRSIVEAHGGRLVARSGVEQGAVFMFSLPVERGSGSGR</sequence>
<evidence type="ECO:0000256" key="6">
    <source>
        <dbReference type="ARBA" id="ARBA00022777"/>
    </source>
</evidence>
<dbReference type="Gene3D" id="1.10.287.130">
    <property type="match status" value="1"/>
</dbReference>